<proteinExistence type="predicted"/>
<reference evidence="1" key="1">
    <citation type="submission" date="2018-11" db="EMBL/GenBank/DDBJ databases">
        <authorList>
            <consortium name="Pathogen Informatics"/>
        </authorList>
    </citation>
    <scope>NUCLEOTIDE SEQUENCE</scope>
</reference>
<keyword evidence="2" id="KW-1185">Reference proteome</keyword>
<protein>
    <submittedName>
        <fullName evidence="1">Uncharacterized protein</fullName>
    </submittedName>
</protein>
<dbReference type="EMBL" id="CAAALY010097344">
    <property type="protein sequence ID" value="VEL28735.1"/>
    <property type="molecule type" value="Genomic_DNA"/>
</dbReference>
<sequence length="67" mass="8021">MVEHKNLVPTRRRYRQPFERYERIWVPDCGYIGNWCVRYEKSRDDPALETSTTLFGMTALKADNELP</sequence>
<gene>
    <name evidence="1" type="ORF">PXEA_LOCUS22175</name>
</gene>
<comment type="caution">
    <text evidence="1">The sequence shown here is derived from an EMBL/GenBank/DDBJ whole genome shotgun (WGS) entry which is preliminary data.</text>
</comment>
<evidence type="ECO:0000313" key="1">
    <source>
        <dbReference type="EMBL" id="VEL28735.1"/>
    </source>
</evidence>
<name>A0A3S5A661_9PLAT</name>
<dbReference type="OrthoDB" id="409374at2759"/>
<dbReference type="Proteomes" id="UP000784294">
    <property type="component" value="Unassembled WGS sequence"/>
</dbReference>
<accession>A0A3S5A661</accession>
<dbReference type="AlphaFoldDB" id="A0A3S5A661"/>
<organism evidence="1 2">
    <name type="scientific">Protopolystoma xenopodis</name>
    <dbReference type="NCBI Taxonomy" id="117903"/>
    <lineage>
        <taxon>Eukaryota</taxon>
        <taxon>Metazoa</taxon>
        <taxon>Spiralia</taxon>
        <taxon>Lophotrochozoa</taxon>
        <taxon>Platyhelminthes</taxon>
        <taxon>Monogenea</taxon>
        <taxon>Polyopisthocotylea</taxon>
        <taxon>Polystomatidea</taxon>
        <taxon>Polystomatidae</taxon>
        <taxon>Protopolystoma</taxon>
    </lineage>
</organism>
<evidence type="ECO:0000313" key="2">
    <source>
        <dbReference type="Proteomes" id="UP000784294"/>
    </source>
</evidence>